<dbReference type="EMBL" id="CAAJGR010000072">
    <property type="protein sequence ID" value="VHO02459.1"/>
    <property type="molecule type" value="Genomic_DNA"/>
</dbReference>
<reference evidence="1" key="1">
    <citation type="submission" date="2019-04" db="EMBL/GenBank/DDBJ databases">
        <authorList>
            <person name="Brambilla D."/>
        </authorList>
    </citation>
    <scope>NUCLEOTIDE SEQUENCE</scope>
    <source>
        <strain evidence="1">BAL1</strain>
    </source>
</reference>
<sequence length="37" mass="4331">MIHNNVATNFSFINKFNLPITLSRKLLFLCKCKKFVS</sequence>
<gene>
    <name evidence="1" type="ORF">BAL341_800</name>
</gene>
<name>A0A486XK76_9GAMM</name>
<dbReference type="AlphaFoldDB" id="A0A486XK76"/>
<organism evidence="1">
    <name type="scientific">Rheinheimera sp. BAL341</name>
    <dbReference type="NCBI Taxonomy" id="1708203"/>
    <lineage>
        <taxon>Bacteria</taxon>
        <taxon>Pseudomonadati</taxon>
        <taxon>Pseudomonadota</taxon>
        <taxon>Gammaproteobacteria</taxon>
        <taxon>Chromatiales</taxon>
        <taxon>Chromatiaceae</taxon>
        <taxon>Rheinheimera</taxon>
    </lineage>
</organism>
<evidence type="ECO:0000313" key="1">
    <source>
        <dbReference type="EMBL" id="VHO02459.1"/>
    </source>
</evidence>
<proteinExistence type="predicted"/>
<accession>A0A486XK76</accession>
<protein>
    <submittedName>
        <fullName evidence="1">Uncharacterized protein</fullName>
    </submittedName>
</protein>